<dbReference type="AlphaFoldDB" id="A0A388SCH7"/>
<dbReference type="InterPro" id="IPR007963">
    <property type="entry name" value="Peptidase_M61_catalytic"/>
</dbReference>
<protein>
    <submittedName>
        <fullName evidence="4">Peptidase M61</fullName>
    </submittedName>
</protein>
<dbReference type="SUPFAM" id="SSF55486">
    <property type="entry name" value="Metalloproteases ('zincins'), catalytic domain"/>
    <property type="match status" value="1"/>
</dbReference>
<dbReference type="OrthoDB" id="9778516at2"/>
<organism evidence="4 5">
    <name type="scientific">Mesosutterella multiformis</name>
    <dbReference type="NCBI Taxonomy" id="2259133"/>
    <lineage>
        <taxon>Bacteria</taxon>
        <taxon>Pseudomonadati</taxon>
        <taxon>Pseudomonadota</taxon>
        <taxon>Betaproteobacteria</taxon>
        <taxon>Burkholderiales</taxon>
        <taxon>Sutterellaceae</taxon>
        <taxon>Mesosutterella</taxon>
    </lineage>
</organism>
<proteinExistence type="predicted"/>
<dbReference type="InterPro" id="IPR040756">
    <property type="entry name" value="Peptidase_M61_N"/>
</dbReference>
<accession>A0A388SCH7</accession>
<sequence length="594" mass="66345">MPEIEYRIESADTDRREFHIAIHFTPRKENYPITLRMPAWTPGSYLLREYAGSISDIEAYQGETPLNVIKSDKATFVLANTSGDRTPVTIRYALTAVDPSVRKTWISTDRAFISGAAAFLQISGEENTPCRIAVSPAPWDKVSTALPQIIHDGEPFLFSAKDYDHLIDCPILLSRDSDTLSTEFSVHGAVHRLVIAGCPEADAARLTEDLKKICATTIELWEPETKKPPFSDYLFLLTVSGRWGGLEHRNSVAAEAPFSALPMTGAEAPDRYTDLLALMAHEYFHAWNVKRLKPATFLPYDLTKENYTRLLWFFEGFTEYYEEIILFRAGLASEKKILDRLSAMALTVYGQSGWKHQSVAASSFDTWIKYYRPDAGSASHGVSYYQGGAMLAFALDLHIRNVTENRITLDDVMRKIWNLRTDECLGLSEDAVELSDAISEIVDRPAVAVAQWLRRFTRVAGEAPDWDSILSLQGLEMKSEPYDLVRDGLGLRFTASDGFPTVSSVTAGLPASRTGILPGDQLIALDAFRISKATLPELFRQLGTGSAHKLTLFRTDRMMTVDISPLETASPKARFERKTPMEHSWPSAGLSQTH</sequence>
<dbReference type="Gene3D" id="2.30.42.10">
    <property type="match status" value="1"/>
</dbReference>
<evidence type="ECO:0000259" key="2">
    <source>
        <dbReference type="Pfam" id="PF05299"/>
    </source>
</evidence>
<dbReference type="Proteomes" id="UP000266091">
    <property type="component" value="Unassembled WGS sequence"/>
</dbReference>
<dbReference type="RefSeq" id="WP_116269574.1">
    <property type="nucleotide sequence ID" value="NZ_BGZJ01000001.1"/>
</dbReference>
<evidence type="ECO:0000256" key="1">
    <source>
        <dbReference type="SAM" id="MobiDB-lite"/>
    </source>
</evidence>
<dbReference type="InterPro" id="IPR036034">
    <property type="entry name" value="PDZ_sf"/>
</dbReference>
<dbReference type="Gene3D" id="1.10.390.10">
    <property type="entry name" value="Neutral Protease Domain 2"/>
    <property type="match status" value="1"/>
</dbReference>
<keyword evidence="5" id="KW-1185">Reference proteome</keyword>
<gene>
    <name evidence="4" type="ORF">MESMUL_04740</name>
</gene>
<dbReference type="SUPFAM" id="SSF50156">
    <property type="entry name" value="PDZ domain-like"/>
    <property type="match status" value="1"/>
</dbReference>
<dbReference type="Pfam" id="PF17899">
    <property type="entry name" value="Peptidase_M61_N"/>
    <property type="match status" value="1"/>
</dbReference>
<evidence type="ECO:0000313" key="4">
    <source>
        <dbReference type="EMBL" id="GBO93120.1"/>
    </source>
</evidence>
<dbReference type="PIRSF" id="PIRSF016493">
    <property type="entry name" value="Glycyl_aminpptds"/>
    <property type="match status" value="1"/>
</dbReference>
<feature type="domain" description="Peptidase M61 N-terminal" evidence="3">
    <location>
        <begin position="5"/>
        <end position="174"/>
    </location>
</feature>
<evidence type="ECO:0000259" key="3">
    <source>
        <dbReference type="Pfam" id="PF17899"/>
    </source>
</evidence>
<dbReference type="Gene3D" id="2.60.40.3650">
    <property type="match status" value="1"/>
</dbReference>
<dbReference type="InterPro" id="IPR027268">
    <property type="entry name" value="Peptidase_M4/M1_CTD_sf"/>
</dbReference>
<name>A0A388SCH7_9BURK</name>
<evidence type="ECO:0000313" key="5">
    <source>
        <dbReference type="Proteomes" id="UP000266091"/>
    </source>
</evidence>
<dbReference type="EMBL" id="BGZJ01000001">
    <property type="protein sequence ID" value="GBO93120.1"/>
    <property type="molecule type" value="Genomic_DNA"/>
</dbReference>
<feature type="region of interest" description="Disordered" evidence="1">
    <location>
        <begin position="570"/>
        <end position="594"/>
    </location>
</feature>
<comment type="caution">
    <text evidence="4">The sequence shown here is derived from an EMBL/GenBank/DDBJ whole genome shotgun (WGS) entry which is preliminary data.</text>
</comment>
<feature type="domain" description="Peptidase M61 catalytic" evidence="2">
    <location>
        <begin position="275"/>
        <end position="391"/>
    </location>
</feature>
<dbReference type="InterPro" id="IPR024191">
    <property type="entry name" value="Peptidase_M61"/>
</dbReference>
<dbReference type="Pfam" id="PF05299">
    <property type="entry name" value="Peptidase_M61"/>
    <property type="match status" value="1"/>
</dbReference>
<reference evidence="4 5" key="1">
    <citation type="journal article" date="2018" name="Int. J. Syst. Evol. Microbiol.">
        <title>Mesosutterella multiformis gen. nov., sp. nov., a member of the family Sutterellaceae and Sutterella megalosphaeroides sp. nov., isolated from human faeces.</title>
        <authorList>
            <person name="Sakamoto M."/>
            <person name="Ikeyama N."/>
            <person name="Kunihiro T."/>
            <person name="Iino T."/>
            <person name="Yuki M."/>
            <person name="Ohkuma M."/>
        </authorList>
    </citation>
    <scope>NUCLEOTIDE SEQUENCE [LARGE SCALE GENOMIC DNA]</scope>
    <source>
        <strain evidence="4 5">4NBBH2</strain>
    </source>
</reference>